<dbReference type="CDD" id="cd15831">
    <property type="entry name" value="BTAD"/>
    <property type="match status" value="1"/>
</dbReference>
<dbReference type="Proteomes" id="UP001236014">
    <property type="component" value="Chromosome"/>
</dbReference>
<evidence type="ECO:0000256" key="3">
    <source>
        <dbReference type="ARBA" id="ARBA00023125"/>
    </source>
</evidence>
<dbReference type="SMART" id="SM00862">
    <property type="entry name" value="Trans_reg_C"/>
    <property type="match status" value="1"/>
</dbReference>
<keyword evidence="10" id="KW-1185">Reference proteome</keyword>
<dbReference type="GO" id="GO:0043531">
    <property type="term" value="F:ADP binding"/>
    <property type="evidence" value="ECO:0007669"/>
    <property type="project" value="InterPro"/>
</dbReference>
<evidence type="ECO:0000259" key="8">
    <source>
        <dbReference type="PROSITE" id="PS51755"/>
    </source>
</evidence>
<dbReference type="SUPFAM" id="SSF48452">
    <property type="entry name" value="TPR-like"/>
    <property type="match status" value="2"/>
</dbReference>
<evidence type="ECO:0000256" key="7">
    <source>
        <dbReference type="SAM" id="MobiDB-lite"/>
    </source>
</evidence>
<dbReference type="InterPro" id="IPR036388">
    <property type="entry name" value="WH-like_DNA-bd_sf"/>
</dbReference>
<organism evidence="9 10">
    <name type="scientific">Amycolatopsis carbonis</name>
    <dbReference type="NCBI Taxonomy" id="715471"/>
    <lineage>
        <taxon>Bacteria</taxon>
        <taxon>Bacillati</taxon>
        <taxon>Actinomycetota</taxon>
        <taxon>Actinomycetes</taxon>
        <taxon>Pseudonocardiales</taxon>
        <taxon>Pseudonocardiaceae</taxon>
        <taxon>Amycolatopsis</taxon>
    </lineage>
</organism>
<dbReference type="Gene3D" id="3.40.50.300">
    <property type="entry name" value="P-loop containing nucleotide triphosphate hydrolases"/>
    <property type="match status" value="1"/>
</dbReference>
<evidence type="ECO:0000313" key="9">
    <source>
        <dbReference type="EMBL" id="WIX77577.1"/>
    </source>
</evidence>
<feature type="domain" description="OmpR/PhoB-type" evidence="8">
    <location>
        <begin position="1"/>
        <end position="106"/>
    </location>
</feature>
<dbReference type="PANTHER" id="PTHR35807">
    <property type="entry name" value="TRANSCRIPTIONAL REGULATOR REDD-RELATED"/>
    <property type="match status" value="1"/>
</dbReference>
<dbReference type="SUPFAM" id="SSF46894">
    <property type="entry name" value="C-terminal effector domain of the bipartite response regulators"/>
    <property type="match status" value="1"/>
</dbReference>
<keyword evidence="3 6" id="KW-0238">DNA-binding</keyword>
<evidence type="ECO:0000256" key="2">
    <source>
        <dbReference type="ARBA" id="ARBA00023015"/>
    </source>
</evidence>
<dbReference type="SMART" id="SM00028">
    <property type="entry name" value="TPR"/>
    <property type="match status" value="5"/>
</dbReference>
<dbReference type="SUPFAM" id="SSF52540">
    <property type="entry name" value="P-loop containing nucleoside triphosphate hydrolases"/>
    <property type="match status" value="1"/>
</dbReference>
<dbReference type="Gene3D" id="1.10.10.10">
    <property type="entry name" value="Winged helix-like DNA-binding domain superfamily/Winged helix DNA-binding domain"/>
    <property type="match status" value="1"/>
</dbReference>
<dbReference type="InterPro" id="IPR016032">
    <property type="entry name" value="Sig_transdc_resp-reg_C-effctor"/>
</dbReference>
<dbReference type="PRINTS" id="PR00364">
    <property type="entry name" value="DISEASERSIST"/>
</dbReference>
<dbReference type="GO" id="GO:0006355">
    <property type="term" value="P:regulation of DNA-templated transcription"/>
    <property type="evidence" value="ECO:0007669"/>
    <property type="project" value="InterPro"/>
</dbReference>
<protein>
    <submittedName>
        <fullName evidence="9">Tetratricopeptide repeat protein</fullName>
    </submittedName>
</protein>
<dbReference type="PROSITE" id="PS51755">
    <property type="entry name" value="OMPR_PHOB"/>
    <property type="match status" value="1"/>
</dbReference>
<feature type="repeat" description="TPR" evidence="5">
    <location>
        <begin position="772"/>
        <end position="805"/>
    </location>
</feature>
<gene>
    <name evidence="9" type="ORF">QRX50_40250</name>
</gene>
<name>A0A9Y2MW98_9PSEU</name>
<dbReference type="KEGG" id="acab:QRX50_40250"/>
<dbReference type="Gene3D" id="1.25.40.10">
    <property type="entry name" value="Tetratricopeptide repeat domain"/>
    <property type="match status" value="2"/>
</dbReference>
<accession>A0A9Y2MW98</accession>
<dbReference type="InterPro" id="IPR001867">
    <property type="entry name" value="OmpR/PhoB-type_DNA-bd"/>
</dbReference>
<dbReference type="RefSeq" id="WP_285968318.1">
    <property type="nucleotide sequence ID" value="NZ_CP127294.1"/>
</dbReference>
<sequence length="950" mass="102809">MSEPGAPVGVRFELLGPLRAWRGGHELAIGSPAQNLLLAVLLARAGQPTGVDELVGLLWEDQPPASAVNVIQRYVGALRRLVEPDLTARSPGHWLVRHPGGYGLQVDAASSDLVEFRTRVLRARRAENADDALAEFNAALALWRGPCAAGLMMPGRARALLVGIDQEGLATVVEAADVAHAAGRPLQPLLLHLERAVKADPFNETVHARLMLALDSVGRRAAALEVYREIRMRLVDELGVEPGAELTRMQHDVLAQRSEEGPAVRAPQARPVVRPAQLPPDLPTFTGRRDQLTRLAGLFDCAAERRRVTVAVIDGLAGTGKTSLAIHLAHQVADRFPDGQLYVNMRGFDPTGAAVDPADALRGFLDVLGIEATQAPSGLDARSGLYRSLLSGRQMLVVLDNVRDSEQVRPLLPGSAGSAVIVTSRNRLSALVATEDADLLTLDTLSSSEARETLVRRLGEEKVSAEPEAVEEIIELCGRLPLALAIVAARARTHPQFSLADITAKLRATQGTLEAFRGDSAGDVRTVFSWSYRVLEPGAARLFRLLSLHRGADFSTAAAASLAGVPLPQAQDLLDELTRIRYLSEHRPGRYLAHDLVRSYAMELREQTDPADEQADALARLVNHYLCSAHGAYLALNPHQLPIDPPVLEPGVCADLARGYGEAMEWFEAELPALTLLIRQIAGVPRLAGNVWKLVLSLQPYYQRSALYHDWVTQAELALRVAVGTGDLVAQANVHRSLAGAYHFVERYDEALEHLNRTAELFEQLGLAADQAYVHSNFGTVFAKLGRFNAALEHHERAFELYRASGNVKGEAIGLEGIGRCLSEMGGNAEAVPLILRAMKLYEDIGDRNGEGNCWSTLATAYGSLGHLDQAIDAWRRAVTYYRELGNRSDESDSLVALGDALSAAGDPEGAEKAWREALHVLDTFGMPAADEVRLRLGDPDARVVSPPGA</sequence>
<dbReference type="InterPro" id="IPR019734">
    <property type="entry name" value="TPR_rpt"/>
</dbReference>
<dbReference type="PANTHER" id="PTHR35807:SF1">
    <property type="entry name" value="TRANSCRIPTIONAL REGULATOR REDD"/>
    <property type="match status" value="1"/>
</dbReference>
<comment type="similarity">
    <text evidence="1">Belongs to the AfsR/DnrI/RedD regulatory family.</text>
</comment>
<dbReference type="EMBL" id="CP127294">
    <property type="protein sequence ID" value="WIX77577.1"/>
    <property type="molecule type" value="Genomic_DNA"/>
</dbReference>
<evidence type="ECO:0000256" key="6">
    <source>
        <dbReference type="PROSITE-ProRule" id="PRU01091"/>
    </source>
</evidence>
<dbReference type="InterPro" id="IPR027417">
    <property type="entry name" value="P-loop_NTPase"/>
</dbReference>
<dbReference type="SMART" id="SM01043">
    <property type="entry name" value="BTAD"/>
    <property type="match status" value="1"/>
</dbReference>
<dbReference type="InterPro" id="IPR011990">
    <property type="entry name" value="TPR-like_helical_dom_sf"/>
</dbReference>
<proteinExistence type="inferred from homology"/>
<evidence type="ECO:0000256" key="4">
    <source>
        <dbReference type="ARBA" id="ARBA00023163"/>
    </source>
</evidence>
<dbReference type="InterPro" id="IPR051677">
    <property type="entry name" value="AfsR-DnrI-RedD_regulator"/>
</dbReference>
<dbReference type="PROSITE" id="PS50005">
    <property type="entry name" value="TPR"/>
    <property type="match status" value="1"/>
</dbReference>
<dbReference type="InterPro" id="IPR005158">
    <property type="entry name" value="BTAD"/>
</dbReference>
<evidence type="ECO:0000256" key="5">
    <source>
        <dbReference type="PROSITE-ProRule" id="PRU00339"/>
    </source>
</evidence>
<dbReference type="GO" id="GO:0003677">
    <property type="term" value="F:DNA binding"/>
    <property type="evidence" value="ECO:0007669"/>
    <property type="project" value="UniProtKB-UniRule"/>
</dbReference>
<keyword evidence="5" id="KW-0802">TPR repeat</keyword>
<dbReference type="Pfam" id="PF03704">
    <property type="entry name" value="BTAD"/>
    <property type="match status" value="1"/>
</dbReference>
<keyword evidence="4" id="KW-0804">Transcription</keyword>
<dbReference type="Pfam" id="PF13424">
    <property type="entry name" value="TPR_12"/>
    <property type="match status" value="2"/>
</dbReference>
<feature type="DNA-binding region" description="OmpR/PhoB-type" evidence="6">
    <location>
        <begin position="1"/>
        <end position="106"/>
    </location>
</feature>
<evidence type="ECO:0000256" key="1">
    <source>
        <dbReference type="ARBA" id="ARBA00005820"/>
    </source>
</evidence>
<dbReference type="GO" id="GO:0000160">
    <property type="term" value="P:phosphorelay signal transduction system"/>
    <property type="evidence" value="ECO:0007669"/>
    <property type="project" value="InterPro"/>
</dbReference>
<dbReference type="AlphaFoldDB" id="A0A9Y2MW98"/>
<feature type="region of interest" description="Disordered" evidence="7">
    <location>
        <begin position="259"/>
        <end position="286"/>
    </location>
</feature>
<reference evidence="9 10" key="1">
    <citation type="submission" date="2023-06" db="EMBL/GenBank/DDBJ databases">
        <authorList>
            <person name="Oyuntsetseg B."/>
            <person name="Kim S.B."/>
        </authorList>
    </citation>
    <scope>NUCLEOTIDE SEQUENCE [LARGE SCALE GENOMIC DNA]</scope>
    <source>
        <strain evidence="9 10">2-15</strain>
    </source>
</reference>
<keyword evidence="2" id="KW-0805">Transcription regulation</keyword>
<evidence type="ECO:0000313" key="10">
    <source>
        <dbReference type="Proteomes" id="UP001236014"/>
    </source>
</evidence>